<dbReference type="InterPro" id="IPR005119">
    <property type="entry name" value="LysR_subst-bd"/>
</dbReference>
<dbReference type="PRINTS" id="PR00039">
    <property type="entry name" value="HTHLYSR"/>
</dbReference>
<dbReference type="EMBL" id="CP133217">
    <property type="protein sequence ID" value="WML88922.1"/>
    <property type="molecule type" value="Genomic_DNA"/>
</dbReference>
<sequence>MPYSLSQIRIFEAVAQYESYTRAAEKLFMTQPAVSMQIKQLEEDSGLALFERQGKKMCLTPIGKEVQHYASRVLQAHNDMLGVMKELKGTKGGHLVVSVATTANYFVTQLLAEFSQQHEGINITLDVTNRHTLLDQLENHEPDMVIMGEPPKGHGLQSERLMENPLVVIAAPTHPLVSIGRPLLLSDVLAERFIVREKGSGTRSAIERHLHKHNASCKNSLEMRSNETIKHAVEAGLGLGIVSMHTIQPELDSGRLVILQVENFPIHRHWHVVMRKGKRLSPIAREFKQFVMAEAPRFVRNASPRIVA</sequence>
<dbReference type="InterPro" id="IPR036390">
    <property type="entry name" value="WH_DNA-bd_sf"/>
</dbReference>
<dbReference type="RefSeq" id="WP_308135944.1">
    <property type="nucleotide sequence ID" value="NZ_CP133197.1"/>
</dbReference>
<dbReference type="Gene3D" id="1.10.10.10">
    <property type="entry name" value="Winged helix-like DNA-binding domain superfamily/Winged helix DNA-binding domain"/>
    <property type="match status" value="1"/>
</dbReference>
<evidence type="ECO:0000256" key="2">
    <source>
        <dbReference type="ARBA" id="ARBA00023015"/>
    </source>
</evidence>
<keyword evidence="3" id="KW-0238">DNA-binding</keyword>
<dbReference type="Proteomes" id="UP001229862">
    <property type="component" value="Chromosome"/>
</dbReference>
<comment type="similarity">
    <text evidence="1">Belongs to the LysR transcriptional regulatory family.</text>
</comment>
<evidence type="ECO:0000259" key="5">
    <source>
        <dbReference type="PROSITE" id="PS50931"/>
    </source>
</evidence>
<dbReference type="CDD" id="cd08419">
    <property type="entry name" value="PBP2_CbbR_RubisCO_like"/>
    <property type="match status" value="1"/>
</dbReference>
<gene>
    <name evidence="6" type="ORF">RCC75_16700</name>
    <name evidence="7" type="ORF">RCG00_11205</name>
</gene>
<protein>
    <submittedName>
        <fullName evidence="7">LysR family transcriptional regulator</fullName>
    </submittedName>
</protein>
<dbReference type="FunFam" id="1.10.10.10:FF:000001">
    <property type="entry name" value="LysR family transcriptional regulator"/>
    <property type="match status" value="1"/>
</dbReference>
<name>A0AA51MV00_9GAMM</name>
<organism evidence="7">
    <name type="scientific">Thiothrix subterranea</name>
    <dbReference type="NCBI Taxonomy" id="2735563"/>
    <lineage>
        <taxon>Bacteria</taxon>
        <taxon>Pseudomonadati</taxon>
        <taxon>Pseudomonadota</taxon>
        <taxon>Gammaproteobacteria</taxon>
        <taxon>Thiotrichales</taxon>
        <taxon>Thiotrichaceae</taxon>
        <taxon>Thiothrix</taxon>
    </lineage>
</organism>
<dbReference type="Pfam" id="PF00126">
    <property type="entry name" value="HTH_1"/>
    <property type="match status" value="1"/>
</dbReference>
<keyword evidence="2" id="KW-0805">Transcription regulation</keyword>
<dbReference type="Proteomes" id="UP001223336">
    <property type="component" value="Unassembled WGS sequence"/>
</dbReference>
<proteinExistence type="inferred from homology"/>
<dbReference type="SUPFAM" id="SSF53850">
    <property type="entry name" value="Periplasmic binding protein-like II"/>
    <property type="match status" value="1"/>
</dbReference>
<dbReference type="PANTHER" id="PTHR30126">
    <property type="entry name" value="HTH-TYPE TRANSCRIPTIONAL REGULATOR"/>
    <property type="match status" value="1"/>
</dbReference>
<dbReference type="GO" id="GO:0003700">
    <property type="term" value="F:DNA-binding transcription factor activity"/>
    <property type="evidence" value="ECO:0007669"/>
    <property type="project" value="InterPro"/>
</dbReference>
<evidence type="ECO:0000313" key="6">
    <source>
        <dbReference type="EMBL" id="MDQ5770180.1"/>
    </source>
</evidence>
<dbReference type="GO" id="GO:0000976">
    <property type="term" value="F:transcription cis-regulatory region binding"/>
    <property type="evidence" value="ECO:0007669"/>
    <property type="project" value="TreeGrafter"/>
</dbReference>
<dbReference type="Gene3D" id="3.40.190.290">
    <property type="match status" value="1"/>
</dbReference>
<accession>A0AA51MV00</accession>
<keyword evidence="8" id="KW-1185">Reference proteome</keyword>
<keyword evidence="4" id="KW-0804">Transcription</keyword>
<dbReference type="InterPro" id="IPR036388">
    <property type="entry name" value="WH-like_DNA-bd_sf"/>
</dbReference>
<evidence type="ECO:0000256" key="4">
    <source>
        <dbReference type="ARBA" id="ARBA00023163"/>
    </source>
</evidence>
<dbReference type="PANTHER" id="PTHR30126:SF5">
    <property type="entry name" value="HTH-TYPE TRANSCRIPTIONAL ACTIVATOR CMPR"/>
    <property type="match status" value="1"/>
</dbReference>
<evidence type="ECO:0000256" key="1">
    <source>
        <dbReference type="ARBA" id="ARBA00009437"/>
    </source>
</evidence>
<dbReference type="AlphaFoldDB" id="A0AA51MV00"/>
<reference evidence="7 8" key="1">
    <citation type="submission" date="2023-08" db="EMBL/GenBank/DDBJ databases">
        <title>New molecular markers tilS and rpoB for phylogenetic and monitoring studies of the genus Thiothrix biodiversity.</title>
        <authorList>
            <person name="Ravin N.V."/>
            <person name="Smolyakov D."/>
            <person name="Markov N.D."/>
            <person name="Beletsky A.V."/>
            <person name="Mardanov A.V."/>
            <person name="Rudenko T.S."/>
            <person name="Grabovich M.Y."/>
        </authorList>
    </citation>
    <scope>NUCLEOTIDE SEQUENCE</scope>
    <source>
        <strain evidence="7">DNT52</strain>
        <strain evidence="6 8">H33</strain>
    </source>
</reference>
<feature type="domain" description="HTH lysR-type" evidence="5">
    <location>
        <begin position="1"/>
        <end position="60"/>
    </location>
</feature>
<dbReference type="InterPro" id="IPR000847">
    <property type="entry name" value="LysR_HTH_N"/>
</dbReference>
<evidence type="ECO:0000313" key="7">
    <source>
        <dbReference type="EMBL" id="WML88922.1"/>
    </source>
</evidence>
<dbReference type="Pfam" id="PF03466">
    <property type="entry name" value="LysR_substrate"/>
    <property type="match status" value="1"/>
</dbReference>
<dbReference type="EMBL" id="JAVFKN010000026">
    <property type="protein sequence ID" value="MDQ5770180.1"/>
    <property type="molecule type" value="Genomic_DNA"/>
</dbReference>
<evidence type="ECO:0000256" key="3">
    <source>
        <dbReference type="ARBA" id="ARBA00023125"/>
    </source>
</evidence>
<dbReference type="SUPFAM" id="SSF46785">
    <property type="entry name" value="Winged helix' DNA-binding domain"/>
    <property type="match status" value="1"/>
</dbReference>
<evidence type="ECO:0000313" key="8">
    <source>
        <dbReference type="Proteomes" id="UP001223336"/>
    </source>
</evidence>
<dbReference type="PROSITE" id="PS50931">
    <property type="entry name" value="HTH_LYSR"/>
    <property type="match status" value="1"/>
</dbReference>